<accession>A0A975AY55</accession>
<gene>
    <name evidence="2" type="ORF">GJV85_00670</name>
</gene>
<proteinExistence type="predicted"/>
<dbReference type="InterPro" id="IPR002575">
    <property type="entry name" value="Aminoglycoside_PTrfase"/>
</dbReference>
<dbReference type="KEGG" id="saqt:GJV85_00670"/>
<dbReference type="SUPFAM" id="SSF56112">
    <property type="entry name" value="Protein kinase-like (PK-like)"/>
    <property type="match status" value="1"/>
</dbReference>
<organism evidence="2 3">
    <name type="scientific">Sulfurimonas aquatica</name>
    <dbReference type="NCBI Taxonomy" id="2672570"/>
    <lineage>
        <taxon>Bacteria</taxon>
        <taxon>Pseudomonadati</taxon>
        <taxon>Campylobacterota</taxon>
        <taxon>Epsilonproteobacteria</taxon>
        <taxon>Campylobacterales</taxon>
        <taxon>Sulfurimonadaceae</taxon>
        <taxon>Sulfurimonas</taxon>
    </lineage>
</organism>
<keyword evidence="3" id="KW-1185">Reference proteome</keyword>
<reference evidence="2" key="2">
    <citation type="submission" date="2021-04" db="EMBL/GenBank/DDBJ databases">
        <title>Isolation and characterization of a novel species of the genus Sulfurimonas.</title>
        <authorList>
            <person name="Fukui M."/>
        </authorList>
    </citation>
    <scope>NUCLEOTIDE SEQUENCE</scope>
    <source>
        <strain evidence="2">H1576</strain>
    </source>
</reference>
<dbReference type="RefSeq" id="WP_207561971.1">
    <property type="nucleotide sequence ID" value="NZ_CP046072.1"/>
</dbReference>
<dbReference type="Gene3D" id="3.90.1200.10">
    <property type="match status" value="1"/>
</dbReference>
<protein>
    <submittedName>
        <fullName evidence="2">Phosphotransferase</fullName>
    </submittedName>
</protein>
<dbReference type="AlphaFoldDB" id="A0A975AY55"/>
<evidence type="ECO:0000313" key="2">
    <source>
        <dbReference type="EMBL" id="QSZ40693.1"/>
    </source>
</evidence>
<sequence length="312" mass="36490">MDKIKEWLNTTPYKNYKLSIASADASFRKYYRLTQESETYLLMDSSLEKESLAPFLDVTSRLEAARVKVPTIYEKNLEDGYLIIEDFGDTHLLNILDSKNFRELYTSAIDEIINMQKADASSLPLYDKKFLHFEMDLMSEWYLKQKLSIKLTQEQKEMMQKALDSISEIVLSQPQGVFVHRDYHSRNIMLTTNKQIGVIDYQDAMSGAITYDLVSLLKDCYIEFKREEIEELVLAFRDKLGLKTGNGEFLKWFDFMGLQRHIKVLGIFSRLHLRDGKDGYLKDIPLTLKYVVETASRYEETKNLSEFLKEHA</sequence>
<feature type="domain" description="Aminoglycoside phosphotransferase" evidence="1">
    <location>
        <begin position="20"/>
        <end position="235"/>
    </location>
</feature>
<name>A0A975AY55_9BACT</name>
<dbReference type="Gene3D" id="3.30.200.20">
    <property type="entry name" value="Phosphorylase Kinase, domain 1"/>
    <property type="match status" value="1"/>
</dbReference>
<dbReference type="InterPro" id="IPR011009">
    <property type="entry name" value="Kinase-like_dom_sf"/>
</dbReference>
<evidence type="ECO:0000313" key="3">
    <source>
        <dbReference type="Proteomes" id="UP000671852"/>
    </source>
</evidence>
<dbReference type="Proteomes" id="UP000671852">
    <property type="component" value="Chromosome"/>
</dbReference>
<dbReference type="EMBL" id="CP046072">
    <property type="protein sequence ID" value="QSZ40693.1"/>
    <property type="molecule type" value="Genomic_DNA"/>
</dbReference>
<dbReference type="Pfam" id="PF01636">
    <property type="entry name" value="APH"/>
    <property type="match status" value="1"/>
</dbReference>
<reference evidence="2" key="1">
    <citation type="submission" date="2019-11" db="EMBL/GenBank/DDBJ databases">
        <authorList>
            <person name="Kojima H."/>
        </authorList>
    </citation>
    <scope>NUCLEOTIDE SEQUENCE</scope>
    <source>
        <strain evidence="2">H1576</strain>
    </source>
</reference>
<evidence type="ECO:0000259" key="1">
    <source>
        <dbReference type="Pfam" id="PF01636"/>
    </source>
</evidence>